<dbReference type="GO" id="GO:0008757">
    <property type="term" value="F:S-adenosylmethionine-dependent methyltransferase activity"/>
    <property type="evidence" value="ECO:0007669"/>
    <property type="project" value="InterPro"/>
</dbReference>
<dbReference type="CDD" id="cd02440">
    <property type="entry name" value="AdoMet_MTases"/>
    <property type="match status" value="1"/>
</dbReference>
<evidence type="ECO:0000256" key="6">
    <source>
        <dbReference type="ARBA" id="ARBA00022691"/>
    </source>
</evidence>
<dbReference type="RefSeq" id="WP_115164084.1">
    <property type="nucleotide sequence ID" value="NZ_UGUA01000002.1"/>
</dbReference>
<gene>
    <name evidence="8 10" type="primary">bioC</name>
    <name evidence="10" type="ORF">NCTC12026_01238</name>
</gene>
<name>A0A379G1Q2_9GAMM</name>
<evidence type="ECO:0000256" key="1">
    <source>
        <dbReference type="ARBA" id="ARBA00000852"/>
    </source>
</evidence>
<comment type="function">
    <text evidence="8">Converts the free carboxyl group of a malonyl-thioester to its methyl ester by transfer of a methyl group from S-adenosyl-L-methionine (SAM). It allows to synthesize pimeloyl-ACP via the fatty acid synthetic pathway.</text>
</comment>
<dbReference type="OrthoDB" id="9760689at2"/>
<dbReference type="PANTHER" id="PTHR43591:SF110">
    <property type="entry name" value="RHODANESE DOMAIN-CONTAINING PROTEIN"/>
    <property type="match status" value="1"/>
</dbReference>
<dbReference type="GO" id="GO:0102130">
    <property type="term" value="F:malonyl-CoA methyltransferase activity"/>
    <property type="evidence" value="ECO:0007669"/>
    <property type="project" value="UniProtKB-EC"/>
</dbReference>
<dbReference type="EC" id="2.1.1.197" evidence="3 8"/>
<dbReference type="InterPro" id="IPR029063">
    <property type="entry name" value="SAM-dependent_MTases_sf"/>
</dbReference>
<dbReference type="EMBL" id="UGUA01000002">
    <property type="protein sequence ID" value="SUC34865.1"/>
    <property type="molecule type" value="Genomic_DNA"/>
</dbReference>
<dbReference type="GO" id="GO:0010340">
    <property type="term" value="F:carboxyl-O-methyltransferase activity"/>
    <property type="evidence" value="ECO:0007669"/>
    <property type="project" value="UniProtKB-UniRule"/>
</dbReference>
<dbReference type="Pfam" id="PF08241">
    <property type="entry name" value="Methyltransf_11"/>
    <property type="match status" value="1"/>
</dbReference>
<evidence type="ECO:0000256" key="8">
    <source>
        <dbReference type="HAMAP-Rule" id="MF_00835"/>
    </source>
</evidence>
<feature type="domain" description="Methyltransferase type 11" evidence="9">
    <location>
        <begin position="73"/>
        <end position="162"/>
    </location>
</feature>
<evidence type="ECO:0000259" key="9">
    <source>
        <dbReference type="Pfam" id="PF08241"/>
    </source>
</evidence>
<proteinExistence type="inferred from homology"/>
<protein>
    <recommendedName>
        <fullName evidence="3 8">Malonyl-[acyl-carrier protein] O-methyltransferase</fullName>
        <shortName evidence="8">Malonyl-ACP O-methyltransferase</shortName>
        <ecNumber evidence="3 8">2.1.1.197</ecNumber>
    </recommendedName>
    <alternativeName>
        <fullName evidence="8">Biotin synthesis protein BioC</fullName>
    </alternativeName>
</protein>
<sequence length="277" mass="30873">MSLSLFHEGSAQDIHCRQKQKNRQKQKIALAFGRAAARYDSLANYQQNTGSQLLRLLDQYTNPASLSTCHHILDAGCGTGFFSQIMQQRGDQVTALDLSVGMLNVAKSKQSANDYVCADMDALPFDNASFDGVFSNLAIQWCDDLQHALGELYRVTKPGGMIGFTTLAENSLGELSQAWKVLDDTPHVNRFLAYPQITKSCLPWRHQLFQQADTLYFSNLIELLNSVKGIGATHLTAGRQSGLMTRQRLQQLISVYPDTDQGLPLTYQTVFGIIYRD</sequence>
<keyword evidence="6 8" id="KW-0949">S-adenosyl-L-methionine</keyword>
<dbReference type="AlphaFoldDB" id="A0A379G1Q2"/>
<dbReference type="GO" id="GO:0009102">
    <property type="term" value="P:biotin biosynthetic process"/>
    <property type="evidence" value="ECO:0007669"/>
    <property type="project" value="UniProtKB-UniRule"/>
</dbReference>
<evidence type="ECO:0000313" key="11">
    <source>
        <dbReference type="Proteomes" id="UP000255129"/>
    </source>
</evidence>
<evidence type="ECO:0000313" key="10">
    <source>
        <dbReference type="EMBL" id="SUC34865.1"/>
    </source>
</evidence>
<dbReference type="NCBIfam" id="TIGR02072">
    <property type="entry name" value="BioC"/>
    <property type="match status" value="1"/>
</dbReference>
<comment type="catalytic activity">
    <reaction evidence="1 8">
        <text>malonyl-[ACP] + S-adenosyl-L-methionine = malonyl-[ACP] methyl ester + S-adenosyl-L-homocysteine</text>
        <dbReference type="Rhea" id="RHEA:17105"/>
        <dbReference type="Rhea" id="RHEA-COMP:9623"/>
        <dbReference type="Rhea" id="RHEA-COMP:9954"/>
        <dbReference type="ChEBI" id="CHEBI:57856"/>
        <dbReference type="ChEBI" id="CHEBI:59789"/>
        <dbReference type="ChEBI" id="CHEBI:78449"/>
        <dbReference type="ChEBI" id="CHEBI:78845"/>
        <dbReference type="EC" id="2.1.1.197"/>
    </reaction>
</comment>
<keyword evidence="7 8" id="KW-0093">Biotin biosynthesis</keyword>
<organism evidence="10 11">
    <name type="scientific">Providencia rustigianii</name>
    <dbReference type="NCBI Taxonomy" id="158850"/>
    <lineage>
        <taxon>Bacteria</taxon>
        <taxon>Pseudomonadati</taxon>
        <taxon>Pseudomonadota</taxon>
        <taxon>Gammaproteobacteria</taxon>
        <taxon>Enterobacterales</taxon>
        <taxon>Morganellaceae</taxon>
        <taxon>Providencia</taxon>
    </lineage>
</organism>
<evidence type="ECO:0000256" key="7">
    <source>
        <dbReference type="ARBA" id="ARBA00022756"/>
    </source>
</evidence>
<accession>A0A379G1Q2</accession>
<keyword evidence="5 8" id="KW-0808">Transferase</keyword>
<comment type="similarity">
    <text evidence="8">Belongs to the methyltransferase superfamily.</text>
</comment>
<dbReference type="Proteomes" id="UP000255129">
    <property type="component" value="Unassembled WGS sequence"/>
</dbReference>
<dbReference type="Gene3D" id="3.40.50.150">
    <property type="entry name" value="Vaccinia Virus protein VP39"/>
    <property type="match status" value="1"/>
</dbReference>
<reference evidence="10 11" key="1">
    <citation type="submission" date="2018-06" db="EMBL/GenBank/DDBJ databases">
        <authorList>
            <consortium name="Pathogen Informatics"/>
            <person name="Doyle S."/>
        </authorList>
    </citation>
    <scope>NUCLEOTIDE SEQUENCE [LARGE SCALE GENOMIC DNA]</scope>
    <source>
        <strain evidence="10 11">NCTC12026</strain>
    </source>
</reference>
<evidence type="ECO:0000256" key="3">
    <source>
        <dbReference type="ARBA" id="ARBA00012327"/>
    </source>
</evidence>
<dbReference type="GO" id="GO:0032259">
    <property type="term" value="P:methylation"/>
    <property type="evidence" value="ECO:0007669"/>
    <property type="project" value="UniProtKB-KW"/>
</dbReference>
<dbReference type="HAMAP" id="MF_00835">
    <property type="entry name" value="BioC"/>
    <property type="match status" value="1"/>
</dbReference>
<dbReference type="UniPathway" id="UPA00078"/>
<evidence type="ECO:0000256" key="4">
    <source>
        <dbReference type="ARBA" id="ARBA00022603"/>
    </source>
</evidence>
<dbReference type="SUPFAM" id="SSF53335">
    <property type="entry name" value="S-adenosyl-L-methionine-dependent methyltransferases"/>
    <property type="match status" value="1"/>
</dbReference>
<evidence type="ECO:0000256" key="5">
    <source>
        <dbReference type="ARBA" id="ARBA00022679"/>
    </source>
</evidence>
<evidence type="ECO:0000256" key="2">
    <source>
        <dbReference type="ARBA" id="ARBA00004746"/>
    </source>
</evidence>
<dbReference type="PANTHER" id="PTHR43591">
    <property type="entry name" value="METHYLTRANSFERASE"/>
    <property type="match status" value="1"/>
</dbReference>
<comment type="pathway">
    <text evidence="2 8">Cofactor biosynthesis; biotin biosynthesis.</text>
</comment>
<dbReference type="InterPro" id="IPR011814">
    <property type="entry name" value="BioC"/>
</dbReference>
<keyword evidence="4 8" id="KW-0489">Methyltransferase</keyword>
<dbReference type="InterPro" id="IPR013216">
    <property type="entry name" value="Methyltransf_11"/>
</dbReference>